<evidence type="ECO:0000313" key="3">
    <source>
        <dbReference type="EMBL" id="KAF4625608.1"/>
    </source>
</evidence>
<name>A0A8H4RAZ7_9HELO</name>
<organism evidence="3 4">
    <name type="scientific">Cudoniella acicularis</name>
    <dbReference type="NCBI Taxonomy" id="354080"/>
    <lineage>
        <taxon>Eukaryota</taxon>
        <taxon>Fungi</taxon>
        <taxon>Dikarya</taxon>
        <taxon>Ascomycota</taxon>
        <taxon>Pezizomycotina</taxon>
        <taxon>Leotiomycetes</taxon>
        <taxon>Helotiales</taxon>
        <taxon>Tricladiaceae</taxon>
        <taxon>Cudoniella</taxon>
    </lineage>
</organism>
<gene>
    <name evidence="3" type="ORF">G7Y89_g12556</name>
</gene>
<dbReference type="OrthoDB" id="5429634at2759"/>
<feature type="region of interest" description="Disordered" evidence="1">
    <location>
        <begin position="31"/>
        <end position="56"/>
    </location>
</feature>
<feature type="transmembrane region" description="Helical" evidence="2">
    <location>
        <begin position="574"/>
        <end position="597"/>
    </location>
</feature>
<keyword evidence="2" id="KW-1133">Transmembrane helix</keyword>
<evidence type="ECO:0000256" key="2">
    <source>
        <dbReference type="SAM" id="Phobius"/>
    </source>
</evidence>
<dbReference type="EMBL" id="JAAMPI010001335">
    <property type="protein sequence ID" value="KAF4625608.1"/>
    <property type="molecule type" value="Genomic_DNA"/>
</dbReference>
<evidence type="ECO:0000313" key="4">
    <source>
        <dbReference type="Proteomes" id="UP000566819"/>
    </source>
</evidence>
<keyword evidence="4" id="KW-1185">Reference proteome</keyword>
<reference evidence="3 4" key="1">
    <citation type="submission" date="2020-03" db="EMBL/GenBank/DDBJ databases">
        <title>Draft Genome Sequence of Cudoniella acicularis.</title>
        <authorList>
            <person name="Buettner E."/>
            <person name="Kellner H."/>
        </authorList>
    </citation>
    <scope>NUCLEOTIDE SEQUENCE [LARGE SCALE GENOMIC DNA]</scope>
    <source>
        <strain evidence="3 4">DSM 108380</strain>
    </source>
</reference>
<feature type="transmembrane region" description="Helical" evidence="2">
    <location>
        <begin position="463"/>
        <end position="484"/>
    </location>
</feature>
<feature type="transmembrane region" description="Helical" evidence="2">
    <location>
        <begin position="149"/>
        <end position="171"/>
    </location>
</feature>
<feature type="region of interest" description="Disordered" evidence="1">
    <location>
        <begin position="85"/>
        <end position="105"/>
    </location>
</feature>
<dbReference type="PANTHER" id="PTHR35395:SF1">
    <property type="entry name" value="DUF6536 DOMAIN-CONTAINING PROTEIN"/>
    <property type="match status" value="1"/>
</dbReference>
<comment type="caution">
    <text evidence="3">The sequence shown here is derived from an EMBL/GenBank/DDBJ whole genome shotgun (WGS) entry which is preliminary data.</text>
</comment>
<feature type="transmembrane region" description="Helical" evidence="2">
    <location>
        <begin position="545"/>
        <end position="567"/>
    </location>
</feature>
<evidence type="ECO:0000256" key="1">
    <source>
        <dbReference type="SAM" id="MobiDB-lite"/>
    </source>
</evidence>
<sequence>MAFSSQFSRLFNEWDYDTDISLVNINTNSDNSYHDGNNIPEQRSTHSPTGSQLSRQQTLPAYDDLSIRPLLYEQSSQTTFAVTNDHDSAENGHASGEELRQRNGASTGIRRLLPKKLTLSQQETLTFDGNFAQGKSGWWKKQMLVDRSLRSMAALTTTCAVIIWIVVFSYLGPFLTRLNRNSTSVGRPLHFLANSVIGPSIYTRMPTNIMYELTDALDLQNSGSYSYTYDLPCWTAFRANTYQLPSKPREMSPQLFYNPLGNPDSTSYSSVLVLYTSNCTEYLNNTDYNGALESVKPLGNEDIYIEVGNCKLGPSIQCALSDQQPKQCRMNVRMQAAFILGGCLVIKAAYMLILNIRARHHIKNQCLTYSDVIVASVLNPDLKIKNECMLNSGDGYRSKVDHMCHKHCTDKTPSRSGDSIGHCQKCKKFNAVDKAANLPHPSMAIKHKRSLLSNLGSSAITQMMILMLTSVAMVVTSVMLITYMTSTAQGFQEDCSPSLPRSFSPACDCSRGVGECLKASYGTWGGFSSSAILASLPANSLGSEFLAFAISNGGQVLYSLLYLLLIYNLTLVTYAAYPIFLSTICMVAMTVVCWWAFTYTREGFIPQMGFYGVTLV</sequence>
<protein>
    <submittedName>
        <fullName evidence="3">Uncharacterized protein</fullName>
    </submittedName>
</protein>
<feature type="compositionally biased region" description="Basic and acidic residues" evidence="1">
    <location>
        <begin position="85"/>
        <end position="101"/>
    </location>
</feature>
<accession>A0A8H4RAZ7</accession>
<keyword evidence="2" id="KW-0812">Transmembrane</keyword>
<proteinExistence type="predicted"/>
<feature type="transmembrane region" description="Helical" evidence="2">
    <location>
        <begin position="334"/>
        <end position="353"/>
    </location>
</feature>
<dbReference type="Proteomes" id="UP000566819">
    <property type="component" value="Unassembled WGS sequence"/>
</dbReference>
<dbReference type="PANTHER" id="PTHR35395">
    <property type="entry name" value="DUF6536 DOMAIN-CONTAINING PROTEIN"/>
    <property type="match status" value="1"/>
</dbReference>
<keyword evidence="2" id="KW-0472">Membrane</keyword>
<dbReference type="AlphaFoldDB" id="A0A8H4RAZ7"/>